<feature type="domain" description="HAT C-terminal dimerisation" evidence="2">
    <location>
        <begin position="70"/>
        <end position="155"/>
    </location>
</feature>
<sequence length="192" mass="22270">TLQTFIQPIKDALYYLWKYPSAMKAWAKFCKQSGRRPIRIPRDIPTRYNLLARKTKKLRDSSSSLNPYFELQSYLDTSFEFMEDNAVKKFDILLWWNEHERYFPILAMIAKQILSTSVSTVAVEQEFSFGGNILDGRCSLLIPQSIQMQACVDDWTKSQNRQQEIDQGAHAPYDFIKDDQPAASGTDDHDSQ</sequence>
<feature type="non-terminal residue" evidence="3">
    <location>
        <position position="1"/>
    </location>
</feature>
<dbReference type="Proteomes" id="UP001281410">
    <property type="component" value="Unassembled WGS sequence"/>
</dbReference>
<proteinExistence type="predicted"/>
<protein>
    <recommendedName>
        <fullName evidence="2">HAT C-terminal dimerisation domain-containing protein</fullName>
    </recommendedName>
</protein>
<evidence type="ECO:0000259" key="2">
    <source>
        <dbReference type="Pfam" id="PF05699"/>
    </source>
</evidence>
<evidence type="ECO:0000313" key="3">
    <source>
        <dbReference type="EMBL" id="KAK3212671.1"/>
    </source>
</evidence>
<gene>
    <name evidence="3" type="ORF">Dsin_017377</name>
</gene>
<dbReference type="PANTHER" id="PTHR23272">
    <property type="entry name" value="BED FINGER-RELATED"/>
    <property type="match status" value="1"/>
</dbReference>
<dbReference type="Pfam" id="PF05699">
    <property type="entry name" value="Dimer_Tnp_hAT"/>
    <property type="match status" value="1"/>
</dbReference>
<dbReference type="AlphaFoldDB" id="A0AAE0AFF1"/>
<dbReference type="PANTHER" id="PTHR23272:SF184">
    <property type="entry name" value="OS03G0311250 PROTEIN"/>
    <property type="match status" value="1"/>
</dbReference>
<comment type="caution">
    <text evidence="3">The sequence shown here is derived from an EMBL/GenBank/DDBJ whole genome shotgun (WGS) entry which is preliminary data.</text>
</comment>
<dbReference type="InterPro" id="IPR012337">
    <property type="entry name" value="RNaseH-like_sf"/>
</dbReference>
<dbReference type="InterPro" id="IPR008906">
    <property type="entry name" value="HATC_C_dom"/>
</dbReference>
<feature type="region of interest" description="Disordered" evidence="1">
    <location>
        <begin position="167"/>
        <end position="192"/>
    </location>
</feature>
<reference evidence="3" key="1">
    <citation type="journal article" date="2023" name="Plant J.">
        <title>Genome sequences and population genomics provide insights into the demographic history, inbreeding, and mutation load of two 'living fossil' tree species of Dipteronia.</title>
        <authorList>
            <person name="Feng Y."/>
            <person name="Comes H.P."/>
            <person name="Chen J."/>
            <person name="Zhu S."/>
            <person name="Lu R."/>
            <person name="Zhang X."/>
            <person name="Li P."/>
            <person name="Qiu J."/>
            <person name="Olsen K.M."/>
            <person name="Qiu Y."/>
        </authorList>
    </citation>
    <scope>NUCLEOTIDE SEQUENCE</scope>
    <source>
        <strain evidence="3">NBL</strain>
    </source>
</reference>
<accession>A0AAE0AFF1</accession>
<dbReference type="EMBL" id="JANJYJ010000005">
    <property type="protein sequence ID" value="KAK3212671.1"/>
    <property type="molecule type" value="Genomic_DNA"/>
</dbReference>
<organism evidence="3 4">
    <name type="scientific">Dipteronia sinensis</name>
    <dbReference type="NCBI Taxonomy" id="43782"/>
    <lineage>
        <taxon>Eukaryota</taxon>
        <taxon>Viridiplantae</taxon>
        <taxon>Streptophyta</taxon>
        <taxon>Embryophyta</taxon>
        <taxon>Tracheophyta</taxon>
        <taxon>Spermatophyta</taxon>
        <taxon>Magnoliopsida</taxon>
        <taxon>eudicotyledons</taxon>
        <taxon>Gunneridae</taxon>
        <taxon>Pentapetalae</taxon>
        <taxon>rosids</taxon>
        <taxon>malvids</taxon>
        <taxon>Sapindales</taxon>
        <taxon>Sapindaceae</taxon>
        <taxon>Hippocastanoideae</taxon>
        <taxon>Acereae</taxon>
        <taxon>Dipteronia</taxon>
    </lineage>
</organism>
<keyword evidence="4" id="KW-1185">Reference proteome</keyword>
<dbReference type="SUPFAM" id="SSF53098">
    <property type="entry name" value="Ribonuclease H-like"/>
    <property type="match status" value="1"/>
</dbReference>
<evidence type="ECO:0000256" key="1">
    <source>
        <dbReference type="SAM" id="MobiDB-lite"/>
    </source>
</evidence>
<feature type="compositionally biased region" description="Basic and acidic residues" evidence="1">
    <location>
        <begin position="175"/>
        <end position="192"/>
    </location>
</feature>
<name>A0AAE0AFF1_9ROSI</name>
<evidence type="ECO:0000313" key="4">
    <source>
        <dbReference type="Proteomes" id="UP001281410"/>
    </source>
</evidence>
<dbReference type="GO" id="GO:0046983">
    <property type="term" value="F:protein dimerization activity"/>
    <property type="evidence" value="ECO:0007669"/>
    <property type="project" value="InterPro"/>
</dbReference>